<dbReference type="InterPro" id="IPR004089">
    <property type="entry name" value="MCPsignal_dom"/>
</dbReference>
<feature type="domain" description="HAMP" evidence="8">
    <location>
        <begin position="222"/>
        <end position="274"/>
    </location>
</feature>
<dbReference type="SMART" id="SM00091">
    <property type="entry name" value="PAS"/>
    <property type="match status" value="1"/>
</dbReference>
<dbReference type="InterPro" id="IPR013655">
    <property type="entry name" value="PAS_fold_3"/>
</dbReference>
<evidence type="ECO:0000259" key="7">
    <source>
        <dbReference type="PROSITE" id="PS50112"/>
    </source>
</evidence>
<feature type="domain" description="Methyl-accepting transducer" evidence="6">
    <location>
        <begin position="279"/>
        <end position="508"/>
    </location>
</feature>
<dbReference type="InterPro" id="IPR051310">
    <property type="entry name" value="MCP_chemotaxis"/>
</dbReference>
<keyword evidence="5" id="KW-0472">Membrane</keyword>
<gene>
    <name evidence="9" type="ORF">CAL25_16340</name>
</gene>
<evidence type="ECO:0000259" key="6">
    <source>
        <dbReference type="PROSITE" id="PS50111"/>
    </source>
</evidence>
<dbReference type="GO" id="GO:0005886">
    <property type="term" value="C:plasma membrane"/>
    <property type="evidence" value="ECO:0007669"/>
    <property type="project" value="TreeGrafter"/>
</dbReference>
<dbReference type="EMBL" id="NEVP01000010">
    <property type="protein sequence ID" value="OZI47959.1"/>
    <property type="molecule type" value="Genomic_DNA"/>
</dbReference>
<dbReference type="CDD" id="cd00130">
    <property type="entry name" value="PAS"/>
    <property type="match status" value="1"/>
</dbReference>
<dbReference type="PANTHER" id="PTHR43531">
    <property type="entry name" value="PROTEIN ICFG"/>
    <property type="match status" value="1"/>
</dbReference>
<dbReference type="PROSITE" id="PS50885">
    <property type="entry name" value="HAMP"/>
    <property type="match status" value="1"/>
</dbReference>
<evidence type="ECO:0000313" key="10">
    <source>
        <dbReference type="Proteomes" id="UP000216913"/>
    </source>
</evidence>
<evidence type="ECO:0000256" key="1">
    <source>
        <dbReference type="ARBA" id="ARBA00004370"/>
    </source>
</evidence>
<evidence type="ECO:0000256" key="3">
    <source>
        <dbReference type="ARBA" id="ARBA00029447"/>
    </source>
</evidence>
<dbReference type="PANTHER" id="PTHR43531:SF14">
    <property type="entry name" value="METHYL-ACCEPTING CHEMOTAXIS PROTEIN I-RELATED"/>
    <property type="match status" value="1"/>
</dbReference>
<dbReference type="RefSeq" id="WP_094801790.1">
    <property type="nucleotide sequence ID" value="NZ_NEVP01000010.1"/>
</dbReference>
<dbReference type="PRINTS" id="PR00260">
    <property type="entry name" value="CHEMTRNSDUCR"/>
</dbReference>
<dbReference type="GO" id="GO:0006935">
    <property type="term" value="P:chemotaxis"/>
    <property type="evidence" value="ECO:0007669"/>
    <property type="project" value="InterPro"/>
</dbReference>
<dbReference type="NCBIfam" id="TIGR00229">
    <property type="entry name" value="sensory_box"/>
    <property type="match status" value="1"/>
</dbReference>
<dbReference type="Pfam" id="PF00015">
    <property type="entry name" value="MCPsignal"/>
    <property type="match status" value="1"/>
</dbReference>
<dbReference type="Pfam" id="PF08447">
    <property type="entry name" value="PAS_3"/>
    <property type="match status" value="1"/>
</dbReference>
<dbReference type="GO" id="GO:0007165">
    <property type="term" value="P:signal transduction"/>
    <property type="evidence" value="ECO:0007669"/>
    <property type="project" value="UniProtKB-KW"/>
</dbReference>
<keyword evidence="2" id="KW-0488">Methylation</keyword>
<dbReference type="OrthoDB" id="9806477at2"/>
<comment type="subcellular location">
    <subcellularLocation>
        <location evidence="1">Membrane</location>
    </subcellularLocation>
</comment>
<proteinExistence type="inferred from homology"/>
<reference evidence="9 10" key="1">
    <citation type="submission" date="2017-05" db="EMBL/GenBank/DDBJ databases">
        <title>Complete and WGS of Bordetella genogroups.</title>
        <authorList>
            <person name="Spilker T."/>
            <person name="LiPuma J."/>
        </authorList>
    </citation>
    <scope>NUCLEOTIDE SEQUENCE [LARGE SCALE GENOMIC DNA]</scope>
    <source>
        <strain evidence="9 10">AU10456</strain>
    </source>
</reference>
<sequence length="562" mass="59997">MRKNLPITDQEFVLQDDQYLISKTDLKGRITYCNPAFVAISGFTREELLGQPHNIVRHPDMPPAVFEDMWDTLAAGKPWLAVVKNRHKSGGYYWVLANATPVIENGEVTGYASVRVKASAEQIHAAAAFYEEVAEGNLGGYALKHGRRVPAGWRRGVRALGMPFRGGLRPAMLRVAVGAAALGAIPTWLAARAAPAEQLPWYWGGYAVAALAVLWATQRVAGRFSRQLVNAEEAARQIAAGNLVNEVSTDARGELRNLYFYLDIMRKSLIGISTEVIGKTSDHVRTISKLHTDSQGLADRTEAQAGSLQDTAASVEQLAATVARNAESARSAAALTQESRVVVGQGGQIVRQLVSTMHGIDESSRKISDIVSVIEGIAFQTNILALNAAVEAARAGDQGKGFAVVAGEVRSLAQRTTQAAKEVKTLIEESVGRMSAGSNQASQAGATMQEILQSVERVSVLMEEISTASQEQAQGVDRISSAVNEMDGVVQQNVSLVGELSHVAEHLGEESAALAQAIGVFRTPASRAAPDAVLLRSEARATRLGQGGGHVQRLALASARDE</sequence>
<dbReference type="CDD" id="cd11386">
    <property type="entry name" value="MCP_signal"/>
    <property type="match status" value="1"/>
</dbReference>
<dbReference type="GO" id="GO:0004888">
    <property type="term" value="F:transmembrane signaling receptor activity"/>
    <property type="evidence" value="ECO:0007669"/>
    <property type="project" value="InterPro"/>
</dbReference>
<dbReference type="FunFam" id="1.10.287.950:FF:000001">
    <property type="entry name" value="Methyl-accepting chemotaxis sensory transducer"/>
    <property type="match status" value="1"/>
</dbReference>
<dbReference type="InterPro" id="IPR003660">
    <property type="entry name" value="HAMP_dom"/>
</dbReference>
<comment type="caution">
    <text evidence="9">The sequence shown here is derived from an EMBL/GenBank/DDBJ whole genome shotgun (WGS) entry which is preliminary data.</text>
</comment>
<dbReference type="InterPro" id="IPR035965">
    <property type="entry name" value="PAS-like_dom_sf"/>
</dbReference>
<dbReference type="InterPro" id="IPR004090">
    <property type="entry name" value="Chemotax_Me-accpt_rcpt"/>
</dbReference>
<feature type="transmembrane region" description="Helical" evidence="5">
    <location>
        <begin position="201"/>
        <end position="217"/>
    </location>
</feature>
<feature type="domain" description="PAS" evidence="7">
    <location>
        <begin position="25"/>
        <end position="76"/>
    </location>
</feature>
<evidence type="ECO:0000313" key="9">
    <source>
        <dbReference type="EMBL" id="OZI47959.1"/>
    </source>
</evidence>
<dbReference type="AlphaFoldDB" id="A0A261TEB3"/>
<evidence type="ECO:0000256" key="2">
    <source>
        <dbReference type="ARBA" id="ARBA00022481"/>
    </source>
</evidence>
<protein>
    <submittedName>
        <fullName evidence="9">Chemotaxis protein</fullName>
    </submittedName>
</protein>
<dbReference type="Gene3D" id="3.30.450.20">
    <property type="entry name" value="PAS domain"/>
    <property type="match status" value="1"/>
</dbReference>
<dbReference type="PROSITE" id="PS50112">
    <property type="entry name" value="PAS"/>
    <property type="match status" value="1"/>
</dbReference>
<dbReference type="Gene3D" id="1.10.287.950">
    <property type="entry name" value="Methyl-accepting chemotaxis protein"/>
    <property type="match status" value="1"/>
</dbReference>
<dbReference type="PROSITE" id="PS50111">
    <property type="entry name" value="CHEMOTAXIS_TRANSDUC_2"/>
    <property type="match status" value="1"/>
</dbReference>
<dbReference type="Proteomes" id="UP000216913">
    <property type="component" value="Unassembled WGS sequence"/>
</dbReference>
<feature type="transmembrane region" description="Helical" evidence="5">
    <location>
        <begin position="171"/>
        <end position="189"/>
    </location>
</feature>
<keyword evidence="4" id="KW-0807">Transducer</keyword>
<keyword evidence="5" id="KW-1133">Transmembrane helix</keyword>
<keyword evidence="10" id="KW-1185">Reference proteome</keyword>
<dbReference type="SUPFAM" id="SSF55785">
    <property type="entry name" value="PYP-like sensor domain (PAS domain)"/>
    <property type="match status" value="1"/>
</dbReference>
<name>A0A261TEB3_9BORD</name>
<dbReference type="SMART" id="SM00283">
    <property type="entry name" value="MA"/>
    <property type="match status" value="1"/>
</dbReference>
<accession>A0A261TEB3</accession>
<organism evidence="9 10">
    <name type="scientific">Bordetella genomosp. 5</name>
    <dbReference type="NCBI Taxonomy" id="1395608"/>
    <lineage>
        <taxon>Bacteria</taxon>
        <taxon>Pseudomonadati</taxon>
        <taxon>Pseudomonadota</taxon>
        <taxon>Betaproteobacteria</taxon>
        <taxon>Burkholderiales</taxon>
        <taxon>Alcaligenaceae</taxon>
        <taxon>Bordetella</taxon>
    </lineage>
</organism>
<evidence type="ECO:0000256" key="4">
    <source>
        <dbReference type="PROSITE-ProRule" id="PRU00284"/>
    </source>
</evidence>
<evidence type="ECO:0000259" key="8">
    <source>
        <dbReference type="PROSITE" id="PS50885"/>
    </source>
</evidence>
<dbReference type="InterPro" id="IPR000014">
    <property type="entry name" value="PAS"/>
</dbReference>
<comment type="similarity">
    <text evidence="3">Belongs to the methyl-accepting chemotaxis (MCP) protein family.</text>
</comment>
<evidence type="ECO:0000256" key="5">
    <source>
        <dbReference type="SAM" id="Phobius"/>
    </source>
</evidence>
<keyword evidence="5" id="KW-0812">Transmembrane</keyword>
<dbReference type="SUPFAM" id="SSF58104">
    <property type="entry name" value="Methyl-accepting chemotaxis protein (MCP) signaling domain"/>
    <property type="match status" value="1"/>
</dbReference>